<evidence type="ECO:0000256" key="11">
    <source>
        <dbReference type="SAM" id="Phobius"/>
    </source>
</evidence>
<evidence type="ECO:0000313" key="13">
    <source>
        <dbReference type="Proteomes" id="UP000070444"/>
    </source>
</evidence>
<protein>
    <submittedName>
        <fullName evidence="12">DUF1640-domain-containing protein</fullName>
    </submittedName>
</protein>
<proteinExistence type="inferred from homology"/>
<dbReference type="OMA" id="MAYMRFR"/>
<dbReference type="OrthoDB" id="889336at2759"/>
<dbReference type="STRING" id="796925.A0A137P2Y2"/>
<evidence type="ECO:0000256" key="3">
    <source>
        <dbReference type="ARBA" id="ARBA00007224"/>
    </source>
</evidence>
<reference evidence="12 13" key="1">
    <citation type="journal article" date="2015" name="Genome Biol. Evol.">
        <title>Phylogenomic analyses indicate that early fungi evolved digesting cell walls of algal ancestors of land plants.</title>
        <authorList>
            <person name="Chang Y."/>
            <person name="Wang S."/>
            <person name="Sekimoto S."/>
            <person name="Aerts A.L."/>
            <person name="Choi C."/>
            <person name="Clum A."/>
            <person name="LaButti K.M."/>
            <person name="Lindquist E.A."/>
            <person name="Yee Ngan C."/>
            <person name="Ohm R.A."/>
            <person name="Salamov A.A."/>
            <person name="Grigoriev I.V."/>
            <person name="Spatafora J.W."/>
            <person name="Berbee M.L."/>
        </authorList>
    </citation>
    <scope>NUCLEOTIDE SEQUENCE [LARGE SCALE GENOMIC DNA]</scope>
    <source>
        <strain evidence="12 13">NRRL 28638</strain>
    </source>
</reference>
<keyword evidence="6 11" id="KW-1133">Transmembrane helix</keyword>
<evidence type="ECO:0000256" key="9">
    <source>
        <dbReference type="ARBA" id="ARBA00023136"/>
    </source>
</evidence>
<sequence>MPIITRYLSNKSKYSLINKSFSIVNRRLLHNTTKLSSPYSFDTQKFVEKLETQGFSRTQANAILYAMQDVIQESITRLTAQMVTKQEQEKNVYTYRVDFAQLKSEIQMMEKNDFALMKAEHDKLMNEIDRLKGKLKEDINRTQSSVRLDINLEKGRLRDESSQQDIKLEEARSKIEGEIGNLKTQMEGIKFQILQYMIGTVTGTSALLLAYMRMFK</sequence>
<dbReference type="FunFam" id="1.20.5.340:FF:000018">
    <property type="entry name" value="Mitochondrial protein FMP32"/>
    <property type="match status" value="1"/>
</dbReference>
<evidence type="ECO:0000256" key="6">
    <source>
        <dbReference type="ARBA" id="ARBA00022989"/>
    </source>
</evidence>
<dbReference type="InterPro" id="IPR024461">
    <property type="entry name" value="CCDC90-like"/>
</dbReference>
<comment type="similarity">
    <text evidence="3">Belongs to the CCDC90 family.</text>
</comment>
<evidence type="ECO:0000313" key="12">
    <source>
        <dbReference type="EMBL" id="KXN69289.1"/>
    </source>
</evidence>
<keyword evidence="13" id="KW-1185">Reference proteome</keyword>
<dbReference type="GO" id="GO:2000214">
    <property type="term" value="P:regulation of L-proline metabolic process"/>
    <property type="evidence" value="ECO:0007669"/>
    <property type="project" value="EnsemblFungi"/>
</dbReference>
<evidence type="ECO:0000256" key="1">
    <source>
        <dbReference type="ARBA" id="ARBA00004167"/>
    </source>
</evidence>
<name>A0A137P2Y2_CONC2</name>
<dbReference type="GO" id="GO:0005743">
    <property type="term" value="C:mitochondrial inner membrane"/>
    <property type="evidence" value="ECO:0007669"/>
    <property type="project" value="EnsemblFungi"/>
</dbReference>
<evidence type="ECO:0000256" key="10">
    <source>
        <dbReference type="SAM" id="Coils"/>
    </source>
</evidence>
<comment type="subcellular location">
    <subcellularLocation>
        <location evidence="1">Membrane</location>
        <topology evidence="1">Single-pass membrane protein</topology>
    </subcellularLocation>
    <subcellularLocation>
        <location evidence="2">Mitochondrion</location>
    </subcellularLocation>
</comment>
<gene>
    <name evidence="12" type="ORF">CONCODRAFT_79390</name>
</gene>
<feature type="transmembrane region" description="Helical" evidence="11">
    <location>
        <begin position="193"/>
        <end position="212"/>
    </location>
</feature>
<feature type="coiled-coil region" evidence="10">
    <location>
        <begin position="114"/>
        <end position="141"/>
    </location>
</feature>
<keyword evidence="5" id="KW-0809">Transit peptide</keyword>
<dbReference type="EMBL" id="KQ964540">
    <property type="protein sequence ID" value="KXN69289.1"/>
    <property type="molecule type" value="Genomic_DNA"/>
</dbReference>
<dbReference type="GO" id="GO:0033617">
    <property type="term" value="P:mitochondrial respiratory chain complex IV assembly"/>
    <property type="evidence" value="ECO:0007669"/>
    <property type="project" value="EnsemblFungi"/>
</dbReference>
<keyword evidence="7 10" id="KW-0175">Coiled coil</keyword>
<dbReference type="Gene3D" id="1.20.5.340">
    <property type="match status" value="1"/>
</dbReference>
<evidence type="ECO:0000256" key="4">
    <source>
        <dbReference type="ARBA" id="ARBA00022692"/>
    </source>
</evidence>
<dbReference type="PANTHER" id="PTHR14360:SF1">
    <property type="entry name" value="PROTEIN FMP32, MITOCHONDRIAL"/>
    <property type="match status" value="1"/>
</dbReference>
<dbReference type="Pfam" id="PF07798">
    <property type="entry name" value="CCDC90-like"/>
    <property type="match status" value="1"/>
</dbReference>
<accession>A0A137P2Y2</accession>
<evidence type="ECO:0000256" key="7">
    <source>
        <dbReference type="ARBA" id="ARBA00023054"/>
    </source>
</evidence>
<evidence type="ECO:0000256" key="8">
    <source>
        <dbReference type="ARBA" id="ARBA00023128"/>
    </source>
</evidence>
<keyword evidence="4 11" id="KW-0812">Transmembrane</keyword>
<dbReference type="PANTHER" id="PTHR14360">
    <property type="entry name" value="PROTEIN FMP32, MITOCHONDRIAL"/>
    <property type="match status" value="1"/>
</dbReference>
<evidence type="ECO:0000256" key="5">
    <source>
        <dbReference type="ARBA" id="ARBA00022946"/>
    </source>
</evidence>
<dbReference type="Proteomes" id="UP000070444">
    <property type="component" value="Unassembled WGS sequence"/>
</dbReference>
<keyword evidence="8" id="KW-0496">Mitochondrion</keyword>
<evidence type="ECO:0000256" key="2">
    <source>
        <dbReference type="ARBA" id="ARBA00004173"/>
    </source>
</evidence>
<keyword evidence="9 11" id="KW-0472">Membrane</keyword>
<organism evidence="12 13">
    <name type="scientific">Conidiobolus coronatus (strain ATCC 28846 / CBS 209.66 / NRRL 28638)</name>
    <name type="common">Delacroixia coronata</name>
    <dbReference type="NCBI Taxonomy" id="796925"/>
    <lineage>
        <taxon>Eukaryota</taxon>
        <taxon>Fungi</taxon>
        <taxon>Fungi incertae sedis</taxon>
        <taxon>Zoopagomycota</taxon>
        <taxon>Entomophthoromycotina</taxon>
        <taxon>Entomophthoromycetes</taxon>
        <taxon>Entomophthorales</taxon>
        <taxon>Ancylistaceae</taxon>
        <taxon>Conidiobolus</taxon>
    </lineage>
</organism>
<dbReference type="AlphaFoldDB" id="A0A137P2Y2"/>